<dbReference type="SMART" id="SM00173">
    <property type="entry name" value="RAS"/>
    <property type="match status" value="1"/>
</dbReference>
<evidence type="ECO:0000256" key="11">
    <source>
        <dbReference type="ARBA" id="ARBA00023139"/>
    </source>
</evidence>
<evidence type="ECO:0000313" key="14">
    <source>
        <dbReference type="EMBL" id="KAF5925543.1"/>
    </source>
</evidence>
<dbReference type="NCBIfam" id="TIGR00231">
    <property type="entry name" value="small_GTP"/>
    <property type="match status" value="1"/>
</dbReference>
<keyword evidence="15" id="KW-1185">Reference proteome</keyword>
<dbReference type="Proteomes" id="UP000551758">
    <property type="component" value="Unassembled WGS sequence"/>
</dbReference>
<comment type="caution">
    <text evidence="14">The sequence shown here is derived from an EMBL/GenBank/DDBJ whole genome shotgun (WGS) entry which is preliminary data.</text>
</comment>
<gene>
    <name evidence="14" type="ORF">HPG69_001990</name>
</gene>
<keyword evidence="4" id="KW-1003">Cell membrane</keyword>
<dbReference type="GO" id="GO:0007264">
    <property type="term" value="P:small GTPase-mediated signal transduction"/>
    <property type="evidence" value="ECO:0007669"/>
    <property type="project" value="InterPro"/>
</dbReference>
<feature type="compositionally biased region" description="Gly residues" evidence="13">
    <location>
        <begin position="22"/>
        <end position="39"/>
    </location>
</feature>
<organism evidence="14 15">
    <name type="scientific">Diceros bicornis minor</name>
    <name type="common">South-central black rhinoceros</name>
    <dbReference type="NCBI Taxonomy" id="77932"/>
    <lineage>
        <taxon>Eukaryota</taxon>
        <taxon>Metazoa</taxon>
        <taxon>Chordata</taxon>
        <taxon>Craniata</taxon>
        <taxon>Vertebrata</taxon>
        <taxon>Euteleostomi</taxon>
        <taxon>Mammalia</taxon>
        <taxon>Eutheria</taxon>
        <taxon>Laurasiatheria</taxon>
        <taxon>Perissodactyla</taxon>
        <taxon>Rhinocerotidae</taxon>
        <taxon>Diceros</taxon>
    </lineage>
</organism>
<dbReference type="InterPro" id="IPR001806">
    <property type="entry name" value="Small_GTPase"/>
</dbReference>
<dbReference type="GO" id="GO:0005525">
    <property type="term" value="F:GTP binding"/>
    <property type="evidence" value="ECO:0007669"/>
    <property type="project" value="UniProtKB-KW"/>
</dbReference>
<dbReference type="PANTHER" id="PTHR24072">
    <property type="entry name" value="RHO FAMILY GTPASE"/>
    <property type="match status" value="1"/>
</dbReference>
<accession>A0A7J7FBV0</accession>
<feature type="region of interest" description="Disordered" evidence="13">
    <location>
        <begin position="17"/>
        <end position="110"/>
    </location>
</feature>
<dbReference type="FunFam" id="3.40.50.300:FF:000561">
    <property type="entry name" value="rho-related GTP-binding protein RhoV"/>
    <property type="match status" value="1"/>
</dbReference>
<proteinExistence type="inferred from homology"/>
<keyword evidence="12" id="KW-0449">Lipoprotein</keyword>
<keyword evidence="11" id="KW-0564">Palmitate</keyword>
<comment type="similarity">
    <text evidence="3">Belongs to the small GTPase superfamily. Rho family.</text>
</comment>
<dbReference type="GO" id="GO:0003924">
    <property type="term" value="F:GTPase activity"/>
    <property type="evidence" value="ECO:0007669"/>
    <property type="project" value="InterPro"/>
</dbReference>
<feature type="non-terminal residue" evidence="14">
    <location>
        <position position="1"/>
    </location>
</feature>
<keyword evidence="7" id="KW-0547">Nucleotide-binding</keyword>
<dbReference type="SUPFAM" id="SSF52540">
    <property type="entry name" value="P-loop containing nucleoside triphosphate hydrolases"/>
    <property type="match status" value="1"/>
</dbReference>
<dbReference type="InterPro" id="IPR003578">
    <property type="entry name" value="Small_GTPase_Rho"/>
</dbReference>
<evidence type="ECO:0000256" key="13">
    <source>
        <dbReference type="SAM" id="MobiDB-lite"/>
    </source>
</evidence>
<evidence type="ECO:0000256" key="5">
    <source>
        <dbReference type="ARBA" id="ARBA00022553"/>
    </source>
</evidence>
<evidence type="ECO:0000313" key="15">
    <source>
        <dbReference type="Proteomes" id="UP000551758"/>
    </source>
</evidence>
<dbReference type="EMBL" id="JACDTQ010000812">
    <property type="protein sequence ID" value="KAF5925543.1"/>
    <property type="molecule type" value="Genomic_DNA"/>
</dbReference>
<keyword evidence="6" id="KW-0479">Metal-binding</keyword>
<dbReference type="SMART" id="SM00175">
    <property type="entry name" value="RAB"/>
    <property type="match status" value="1"/>
</dbReference>
<evidence type="ECO:0000256" key="2">
    <source>
        <dbReference type="ARBA" id="ARBA00004342"/>
    </source>
</evidence>
<evidence type="ECO:0000256" key="10">
    <source>
        <dbReference type="ARBA" id="ARBA00023136"/>
    </source>
</evidence>
<dbReference type="PROSITE" id="PS51419">
    <property type="entry name" value="RAB"/>
    <property type="match status" value="1"/>
</dbReference>
<dbReference type="Pfam" id="PF00071">
    <property type="entry name" value="Ras"/>
    <property type="match status" value="1"/>
</dbReference>
<dbReference type="PROSITE" id="PS51421">
    <property type="entry name" value="RAS"/>
    <property type="match status" value="1"/>
</dbReference>
<evidence type="ECO:0000256" key="6">
    <source>
        <dbReference type="ARBA" id="ARBA00022723"/>
    </source>
</evidence>
<dbReference type="GO" id="GO:0046872">
    <property type="term" value="F:metal ion binding"/>
    <property type="evidence" value="ECO:0007669"/>
    <property type="project" value="UniProtKB-KW"/>
</dbReference>
<dbReference type="GO" id="GO:0007010">
    <property type="term" value="P:cytoskeleton organization"/>
    <property type="evidence" value="ECO:0007669"/>
    <property type="project" value="UniProtKB-ARBA"/>
</dbReference>
<dbReference type="SMART" id="SM00174">
    <property type="entry name" value="RHO"/>
    <property type="match status" value="1"/>
</dbReference>
<dbReference type="PROSITE" id="PS51420">
    <property type="entry name" value="RHO"/>
    <property type="match status" value="1"/>
</dbReference>
<evidence type="ECO:0000256" key="4">
    <source>
        <dbReference type="ARBA" id="ARBA00022475"/>
    </source>
</evidence>
<keyword evidence="5" id="KW-0597">Phosphoprotein</keyword>
<comment type="cofactor">
    <cofactor evidence="1">
        <name>Mg(2+)</name>
        <dbReference type="ChEBI" id="CHEBI:18420"/>
    </cofactor>
</comment>
<dbReference type="GO" id="GO:0008360">
    <property type="term" value="P:regulation of cell shape"/>
    <property type="evidence" value="ECO:0007669"/>
    <property type="project" value="UniProtKB-ARBA"/>
</dbReference>
<dbReference type="GO" id="GO:0005886">
    <property type="term" value="C:plasma membrane"/>
    <property type="evidence" value="ECO:0007669"/>
    <property type="project" value="UniProtKB-SubCell"/>
</dbReference>
<sequence>RQLSAAAPFSRCFEVAWPGGRTAEGGPGGGRAGGRGPGAAGDMQMRWAAPQIYPRIAAGRRARPRRTHAAEPGSGLSPERAMPPRELSEAESSPLRAPTPPPRRGSAPPELGIKCVLVGDGAVGKSSLIVSYTCNGYPARYRPTALDTFSVQVLVDGAPVRIELWDTAGQEDFDRLRSLCYTDTDVFLACFSVVQPSSFQNITEKWLPEIRTHNPQAPVLLVGTQADLRDDVNVLIQLDQGGREGPVPQPQAQGLAEKIRACCYLECSALTQKNLKEVFDSAILSAIEHKARLEKKLNAKGVRTLSRCRWKKFFCFV</sequence>
<evidence type="ECO:0000256" key="3">
    <source>
        <dbReference type="ARBA" id="ARBA00010142"/>
    </source>
</evidence>
<dbReference type="Gene3D" id="3.40.50.300">
    <property type="entry name" value="P-loop containing nucleotide triphosphate hydrolases"/>
    <property type="match status" value="1"/>
</dbReference>
<evidence type="ECO:0000256" key="7">
    <source>
        <dbReference type="ARBA" id="ARBA00022741"/>
    </source>
</evidence>
<dbReference type="PRINTS" id="PR00449">
    <property type="entry name" value="RASTRNSFRMNG"/>
</dbReference>
<dbReference type="CDD" id="cd04130">
    <property type="entry name" value="Wrch_1"/>
    <property type="match status" value="1"/>
</dbReference>
<evidence type="ECO:0008006" key="16">
    <source>
        <dbReference type="Google" id="ProtNLM"/>
    </source>
</evidence>
<keyword evidence="10" id="KW-0472">Membrane</keyword>
<feature type="compositionally biased region" description="Basic residues" evidence="13">
    <location>
        <begin position="58"/>
        <end position="67"/>
    </location>
</feature>
<reference evidence="14 15" key="1">
    <citation type="journal article" date="2020" name="Mol. Biol. Evol.">
        <title>Interspecific Gene Flow and the Evolution of Specialization in Black and White Rhinoceros.</title>
        <authorList>
            <person name="Moodley Y."/>
            <person name="Westbury M.V."/>
            <person name="Russo I.M."/>
            <person name="Gopalakrishnan S."/>
            <person name="Rakotoarivelo A."/>
            <person name="Olsen R.A."/>
            <person name="Prost S."/>
            <person name="Tunstall T."/>
            <person name="Ryder O.A."/>
            <person name="Dalen L."/>
            <person name="Bruford M.W."/>
        </authorList>
    </citation>
    <scope>NUCLEOTIDE SEQUENCE [LARGE SCALE GENOMIC DNA]</scope>
    <source>
        <strain evidence="14">SBR-YM</strain>
        <tissue evidence="14">Skin</tissue>
    </source>
</reference>
<keyword evidence="8" id="KW-0460">Magnesium</keyword>
<evidence type="ECO:0000256" key="9">
    <source>
        <dbReference type="ARBA" id="ARBA00023134"/>
    </source>
</evidence>
<keyword evidence="9" id="KW-0342">GTP-binding</keyword>
<evidence type="ECO:0000256" key="1">
    <source>
        <dbReference type="ARBA" id="ARBA00001946"/>
    </source>
</evidence>
<evidence type="ECO:0000256" key="8">
    <source>
        <dbReference type="ARBA" id="ARBA00022842"/>
    </source>
</evidence>
<dbReference type="InterPro" id="IPR005225">
    <property type="entry name" value="Small_GTP-bd"/>
</dbReference>
<protein>
    <recommendedName>
        <fullName evidence="16">Ras homolog family member V</fullName>
    </recommendedName>
</protein>
<dbReference type="AlphaFoldDB" id="A0A7J7FBV0"/>
<dbReference type="InterPro" id="IPR027417">
    <property type="entry name" value="P-loop_NTPase"/>
</dbReference>
<name>A0A7J7FBV0_DICBM</name>
<evidence type="ECO:0000256" key="12">
    <source>
        <dbReference type="ARBA" id="ARBA00023288"/>
    </source>
</evidence>
<comment type="subcellular location">
    <subcellularLocation>
        <location evidence="2">Cell membrane</location>
        <topology evidence="2">Lipid-anchor</topology>
        <orientation evidence="2">Cytoplasmic side</orientation>
    </subcellularLocation>
</comment>